<dbReference type="PANTHER" id="PTHR36512">
    <property type="entry name" value="D-AMINOPEPTIDASE"/>
    <property type="match status" value="1"/>
</dbReference>
<feature type="compositionally biased region" description="Polar residues" evidence="2">
    <location>
        <begin position="66"/>
        <end position="76"/>
    </location>
</feature>
<proteinExistence type="inferred from homology"/>
<evidence type="ECO:0000256" key="1">
    <source>
        <dbReference type="ARBA" id="ARBA00007068"/>
    </source>
</evidence>
<feature type="compositionally biased region" description="Basic and acidic residues" evidence="2">
    <location>
        <begin position="39"/>
        <end position="49"/>
    </location>
</feature>
<evidence type="ECO:0000313" key="3">
    <source>
        <dbReference type="EMBL" id="MBY4796961.1"/>
    </source>
</evidence>
<gene>
    <name evidence="3" type="ORF">K6V98_01080</name>
</gene>
<comment type="caution">
    <text evidence="3">The sequence shown here is derived from an EMBL/GenBank/DDBJ whole genome shotgun (WGS) entry which is preliminary data.</text>
</comment>
<name>A0ABS7MHW9_9ACTN</name>
<dbReference type="SUPFAM" id="SSF56266">
    <property type="entry name" value="DmpA/ArgJ-like"/>
    <property type="match status" value="1"/>
</dbReference>
<dbReference type="EMBL" id="JAIMFO010000004">
    <property type="protein sequence ID" value="MBY4796961.1"/>
    <property type="molecule type" value="Genomic_DNA"/>
</dbReference>
<dbReference type="PANTHER" id="PTHR36512:SF3">
    <property type="entry name" value="BLR5678 PROTEIN"/>
    <property type="match status" value="1"/>
</dbReference>
<comment type="similarity">
    <text evidence="1">Belongs to the peptidase S58 family.</text>
</comment>
<dbReference type="InterPro" id="IPR005321">
    <property type="entry name" value="Peptidase_S58_DmpA"/>
</dbReference>
<organism evidence="3 4">
    <name type="scientific">Collinsella ureilytica</name>
    <dbReference type="NCBI Taxonomy" id="2869515"/>
    <lineage>
        <taxon>Bacteria</taxon>
        <taxon>Bacillati</taxon>
        <taxon>Actinomycetota</taxon>
        <taxon>Coriobacteriia</taxon>
        <taxon>Coriobacteriales</taxon>
        <taxon>Coriobacteriaceae</taxon>
        <taxon>Collinsella</taxon>
    </lineage>
</organism>
<dbReference type="Gene3D" id="3.60.70.12">
    <property type="entry name" value="L-amino peptidase D-ALA esterase/amidase"/>
    <property type="match status" value="1"/>
</dbReference>
<keyword evidence="4" id="KW-1185">Reference proteome</keyword>
<evidence type="ECO:0000256" key="2">
    <source>
        <dbReference type="SAM" id="MobiDB-lite"/>
    </source>
</evidence>
<feature type="region of interest" description="Disordered" evidence="2">
    <location>
        <begin position="1"/>
        <end position="49"/>
    </location>
</feature>
<evidence type="ECO:0000313" key="4">
    <source>
        <dbReference type="Proteomes" id="UP000700908"/>
    </source>
</evidence>
<dbReference type="InterPro" id="IPR016117">
    <property type="entry name" value="ArgJ-like_dom_sf"/>
</dbReference>
<accession>A0ABS7MHW9</accession>
<dbReference type="Pfam" id="PF03576">
    <property type="entry name" value="Peptidase_S58"/>
    <property type="match status" value="1"/>
</dbReference>
<dbReference type="Proteomes" id="UP000700908">
    <property type="component" value="Unassembled WGS sequence"/>
</dbReference>
<sequence>MVGDPQARPTEAAGQHAVAAALDKSPEATPSISHNTHTKSHDTYNHHPDLLDAKADASTETLTQLTPRTHASQHSTAPLAEGSVGAGTGASVGKLLGPEHTMKGGLGARAFAVGKLQVGAVTAVNACGNVVDPTTLEPIAGMRDETGRILDMEAAMIEQAAHLSMPLDQGRANTTISCIITNARLTKAQATKVAQMAADAYARTIRPAHTTNDGDSIFVLASGEMSIADTPPIDLIGVVAVQALEAAIVAAIREATSLCGVPAARELGTKQA</sequence>
<feature type="region of interest" description="Disordered" evidence="2">
    <location>
        <begin position="66"/>
        <end position="85"/>
    </location>
</feature>
<protein>
    <submittedName>
        <fullName evidence="3">P1 family peptidase</fullName>
    </submittedName>
</protein>
<reference evidence="3 4" key="1">
    <citation type="submission" date="2021-08" db="EMBL/GenBank/DDBJ databases">
        <title>Collinsella faecalis sp. nov. isolated from swine faeces.</title>
        <authorList>
            <person name="Oh B.S."/>
            <person name="Lee J.H."/>
        </authorList>
    </citation>
    <scope>NUCLEOTIDE SEQUENCE [LARGE SCALE GENOMIC DNA]</scope>
    <source>
        <strain evidence="3 4">AGMB00827</strain>
    </source>
</reference>